<evidence type="ECO:0000313" key="2">
    <source>
        <dbReference type="EMBL" id="MCF2500408.1"/>
    </source>
</evidence>
<evidence type="ECO:0000256" key="1">
    <source>
        <dbReference type="SAM" id="Phobius"/>
    </source>
</evidence>
<dbReference type="Proteomes" id="UP001139411">
    <property type="component" value="Unassembled WGS sequence"/>
</dbReference>
<keyword evidence="1" id="KW-0812">Transmembrane</keyword>
<keyword evidence="1" id="KW-1133">Transmembrane helix</keyword>
<keyword evidence="1" id="KW-0472">Membrane</keyword>
<feature type="transmembrane region" description="Helical" evidence="1">
    <location>
        <begin position="124"/>
        <end position="144"/>
    </location>
</feature>
<evidence type="ECO:0008006" key="4">
    <source>
        <dbReference type="Google" id="ProtNLM"/>
    </source>
</evidence>
<dbReference type="RefSeq" id="WP_235178792.1">
    <property type="nucleotide sequence ID" value="NZ_JAKFFV010000011.1"/>
</dbReference>
<proteinExistence type="predicted"/>
<dbReference type="EMBL" id="JAKFFV010000011">
    <property type="protein sequence ID" value="MCF2500408.1"/>
    <property type="molecule type" value="Genomic_DNA"/>
</dbReference>
<gene>
    <name evidence="2" type="ORF">L0661_18955</name>
</gene>
<accession>A0A9X1TVH7</accession>
<evidence type="ECO:0000313" key="3">
    <source>
        <dbReference type="Proteomes" id="UP001139411"/>
    </source>
</evidence>
<name>A0A9X1TVH7_9BACT</name>
<feature type="transmembrane region" description="Helical" evidence="1">
    <location>
        <begin position="12"/>
        <end position="35"/>
    </location>
</feature>
<reference evidence="2" key="1">
    <citation type="submission" date="2022-01" db="EMBL/GenBank/DDBJ databases">
        <title>Novel species in genus Dyadobacter.</title>
        <authorList>
            <person name="Ma C."/>
        </authorList>
    </citation>
    <scope>NUCLEOTIDE SEQUENCE</scope>
    <source>
        <strain evidence="2">CY357</strain>
    </source>
</reference>
<comment type="caution">
    <text evidence="2">The sequence shown here is derived from an EMBL/GenBank/DDBJ whole genome shotgun (WGS) entry which is preliminary data.</text>
</comment>
<dbReference type="AlphaFoldDB" id="A0A9X1TVH7"/>
<sequence length="151" mass="17175">MNEVLIVENRRYGWIVPFVTFLLGICLLVITYMMYTSAKWEDEMSAHLPVVCMKITYGSKGLGTVKYPDRIYAEYLGKTYNFSMGRKYYRSLSGVDTIAVHFDPASGKAFLPTTSERVKHYTGLYILFAAGGLLLIGGGVWEFIKIFKKRV</sequence>
<protein>
    <recommendedName>
        <fullName evidence="4">DUF3592 domain-containing protein</fullName>
    </recommendedName>
</protein>
<organism evidence="2 3">
    <name type="scientific">Dyadobacter chenhuakuii</name>
    <dbReference type="NCBI Taxonomy" id="2909339"/>
    <lineage>
        <taxon>Bacteria</taxon>
        <taxon>Pseudomonadati</taxon>
        <taxon>Bacteroidota</taxon>
        <taxon>Cytophagia</taxon>
        <taxon>Cytophagales</taxon>
        <taxon>Spirosomataceae</taxon>
        <taxon>Dyadobacter</taxon>
    </lineage>
</organism>